<evidence type="ECO:0000313" key="4">
    <source>
        <dbReference type="Proteomes" id="UP000548867"/>
    </source>
</evidence>
<dbReference type="Gene3D" id="3.30.70.1070">
    <property type="entry name" value="Sporulation related repeat"/>
    <property type="match status" value="1"/>
</dbReference>
<accession>A0A7W6CFT1</accession>
<evidence type="ECO:0000313" key="3">
    <source>
        <dbReference type="EMBL" id="MBB3953513.1"/>
    </source>
</evidence>
<dbReference type="GO" id="GO:0042834">
    <property type="term" value="F:peptidoglycan binding"/>
    <property type="evidence" value="ECO:0007669"/>
    <property type="project" value="InterPro"/>
</dbReference>
<comment type="caution">
    <text evidence="3">The sequence shown here is derived from an EMBL/GenBank/DDBJ whole genome shotgun (WGS) entry which is preliminary data.</text>
</comment>
<dbReference type="Pfam" id="PF08238">
    <property type="entry name" value="Sel1"/>
    <property type="match status" value="2"/>
</dbReference>
<dbReference type="Pfam" id="PF05036">
    <property type="entry name" value="SPOR"/>
    <property type="match status" value="1"/>
</dbReference>
<sequence length="385" mass="40059">MGFSLMRKGLVVAGLLGAAASLPALADVKAGADAWGRGDFPAAIREWQPLADKGDPDAQFNMAQAYKLGRGVPQDLTRAEMLYAKAAAQGHLQAGDNYGLLLFQRGQHAAALPYIRAASDRGDPRSQYLMGLAYFNADGVNKDWVRAYALESLAAQPSSGAPGLPQAKAALGEMDKYVAIEDRQRAISLATELAAQVEANRQRQLAAFDLGTPNPPVVATPAPERPMPVRAMPTGMAGNMRPVTVATREPAPRPALATPTGLPPAPAPRVMASTPRPAPMAVAVAAPVPQPIPAPKPTPAPKPVPHAAPVGGPWKLQLGAFGVAGNADALWTKVKSMPEIAGHPRANVPVGKVTRLLATGYSEESAQSACRKLTGAGLSCMAVKD</sequence>
<evidence type="ECO:0000259" key="2">
    <source>
        <dbReference type="PROSITE" id="PS51724"/>
    </source>
</evidence>
<dbReference type="SMART" id="SM00671">
    <property type="entry name" value="SEL1"/>
    <property type="match status" value="2"/>
</dbReference>
<dbReference type="InterPro" id="IPR050767">
    <property type="entry name" value="Sel1_AlgK"/>
</dbReference>
<keyword evidence="1" id="KW-0732">Signal</keyword>
<dbReference type="InterPro" id="IPR011990">
    <property type="entry name" value="TPR-like_helical_dom_sf"/>
</dbReference>
<name>A0A7W6CFT1_9SPHN</name>
<dbReference type="SUPFAM" id="SSF110997">
    <property type="entry name" value="Sporulation related repeat"/>
    <property type="match status" value="1"/>
</dbReference>
<dbReference type="EMBL" id="JACIDX010000001">
    <property type="protein sequence ID" value="MBB3953513.1"/>
    <property type="molecule type" value="Genomic_DNA"/>
</dbReference>
<dbReference type="PANTHER" id="PTHR11102:SF160">
    <property type="entry name" value="ERAD-ASSOCIATED E3 UBIQUITIN-PROTEIN LIGASE COMPONENT HRD3"/>
    <property type="match status" value="1"/>
</dbReference>
<dbReference type="InterPro" id="IPR036680">
    <property type="entry name" value="SPOR-like_sf"/>
</dbReference>
<dbReference type="AlphaFoldDB" id="A0A7W6CFT1"/>
<feature type="domain" description="SPOR" evidence="2">
    <location>
        <begin position="308"/>
        <end position="385"/>
    </location>
</feature>
<dbReference type="InterPro" id="IPR006597">
    <property type="entry name" value="Sel1-like"/>
</dbReference>
<dbReference type="RefSeq" id="WP_183622187.1">
    <property type="nucleotide sequence ID" value="NZ_JACIDX010000001.1"/>
</dbReference>
<organism evidence="3 4">
    <name type="scientific">Novosphingobium sediminicola</name>
    <dbReference type="NCBI Taxonomy" id="563162"/>
    <lineage>
        <taxon>Bacteria</taxon>
        <taxon>Pseudomonadati</taxon>
        <taxon>Pseudomonadota</taxon>
        <taxon>Alphaproteobacteria</taxon>
        <taxon>Sphingomonadales</taxon>
        <taxon>Sphingomonadaceae</taxon>
        <taxon>Novosphingobium</taxon>
    </lineage>
</organism>
<gene>
    <name evidence="3" type="ORF">GGR38_000425</name>
</gene>
<dbReference type="SUPFAM" id="SSF81901">
    <property type="entry name" value="HCP-like"/>
    <property type="match status" value="1"/>
</dbReference>
<dbReference type="Proteomes" id="UP000548867">
    <property type="component" value="Unassembled WGS sequence"/>
</dbReference>
<reference evidence="3 4" key="1">
    <citation type="submission" date="2020-08" db="EMBL/GenBank/DDBJ databases">
        <title>Genomic Encyclopedia of Type Strains, Phase IV (KMG-IV): sequencing the most valuable type-strain genomes for metagenomic binning, comparative biology and taxonomic classification.</title>
        <authorList>
            <person name="Goeker M."/>
        </authorList>
    </citation>
    <scope>NUCLEOTIDE SEQUENCE [LARGE SCALE GENOMIC DNA]</scope>
    <source>
        <strain evidence="3 4">DSM 27057</strain>
    </source>
</reference>
<keyword evidence="4" id="KW-1185">Reference proteome</keyword>
<dbReference type="InterPro" id="IPR007730">
    <property type="entry name" value="SPOR-like_dom"/>
</dbReference>
<evidence type="ECO:0000256" key="1">
    <source>
        <dbReference type="SAM" id="SignalP"/>
    </source>
</evidence>
<protein>
    <submittedName>
        <fullName evidence="3">TPR repeat protein</fullName>
    </submittedName>
</protein>
<dbReference type="PROSITE" id="PS51724">
    <property type="entry name" value="SPOR"/>
    <property type="match status" value="1"/>
</dbReference>
<dbReference type="PANTHER" id="PTHR11102">
    <property type="entry name" value="SEL-1-LIKE PROTEIN"/>
    <property type="match status" value="1"/>
</dbReference>
<proteinExistence type="predicted"/>
<dbReference type="Gene3D" id="1.25.40.10">
    <property type="entry name" value="Tetratricopeptide repeat domain"/>
    <property type="match status" value="1"/>
</dbReference>
<feature type="signal peptide" evidence="1">
    <location>
        <begin position="1"/>
        <end position="26"/>
    </location>
</feature>
<feature type="chain" id="PRO_5030725928" evidence="1">
    <location>
        <begin position="27"/>
        <end position="385"/>
    </location>
</feature>